<dbReference type="PROSITE" id="PS51186">
    <property type="entry name" value="GNAT"/>
    <property type="match status" value="1"/>
</dbReference>
<comment type="similarity">
    <text evidence="1">Belongs to the acetyltransferase family.</text>
</comment>
<dbReference type="RefSeq" id="WP_124972303.1">
    <property type="nucleotide sequence ID" value="NZ_RQVS01000008.1"/>
</dbReference>
<dbReference type="GO" id="GO:0008080">
    <property type="term" value="F:N-acetyltransferase activity"/>
    <property type="evidence" value="ECO:0007669"/>
    <property type="project" value="TreeGrafter"/>
</dbReference>
<dbReference type="CDD" id="cd04301">
    <property type="entry name" value="NAT_SF"/>
    <property type="match status" value="1"/>
</dbReference>
<dbReference type="Proteomes" id="UP000274391">
    <property type="component" value="Unassembled WGS sequence"/>
</dbReference>
<keyword evidence="2 5" id="KW-0808">Transferase</keyword>
<evidence type="ECO:0000256" key="2">
    <source>
        <dbReference type="ARBA" id="ARBA00022679"/>
    </source>
</evidence>
<reference evidence="5 6" key="1">
    <citation type="submission" date="2018-11" db="EMBL/GenBank/DDBJ databases">
        <title>YIM 102482-1 draft genome.</title>
        <authorList>
            <person name="Li G."/>
            <person name="Jiang Y."/>
        </authorList>
    </citation>
    <scope>NUCLEOTIDE SEQUENCE [LARGE SCALE GENOMIC DNA]</scope>
    <source>
        <strain evidence="5 6">YIM 102482-1</strain>
    </source>
</reference>
<organism evidence="5 6">
    <name type="scientific">Gulosibacter macacae</name>
    <dbReference type="NCBI Taxonomy" id="2488791"/>
    <lineage>
        <taxon>Bacteria</taxon>
        <taxon>Bacillati</taxon>
        <taxon>Actinomycetota</taxon>
        <taxon>Actinomycetes</taxon>
        <taxon>Micrococcales</taxon>
        <taxon>Microbacteriaceae</taxon>
        <taxon>Gulosibacter</taxon>
    </lineage>
</organism>
<protein>
    <submittedName>
        <fullName evidence="5">GNAT family N-acetyltransferase</fullName>
    </submittedName>
</protein>
<dbReference type="FunFam" id="3.40.630.30:FF:000064">
    <property type="entry name" value="GNAT family acetyltransferase"/>
    <property type="match status" value="1"/>
</dbReference>
<gene>
    <name evidence="5" type="ORF">EG850_07980</name>
</gene>
<keyword evidence="6" id="KW-1185">Reference proteome</keyword>
<dbReference type="EMBL" id="RQVS01000008">
    <property type="protein sequence ID" value="RRJ86578.1"/>
    <property type="molecule type" value="Genomic_DNA"/>
</dbReference>
<dbReference type="InterPro" id="IPR051016">
    <property type="entry name" value="Diverse_Substrate_AcTransf"/>
</dbReference>
<comment type="caution">
    <text evidence="5">The sequence shown here is derived from an EMBL/GenBank/DDBJ whole genome shotgun (WGS) entry which is preliminary data.</text>
</comment>
<sequence length="164" mass="18378">MPVIREATSADAPALLECIQLLAEYEREPDVVVNTIDRIRELFFGPNPAVFAHVAKDAGEVVGIAIWYLTYSTWEGEHGIHLEDLYVKDAHRGRGHALALMRQLAAICTERGYARFEWAVLDWNQLAIDFYERLGAEPMTGWHIRRLEGEALAALAAQHPVANG</sequence>
<evidence type="ECO:0000313" key="5">
    <source>
        <dbReference type="EMBL" id="RRJ86578.1"/>
    </source>
</evidence>
<evidence type="ECO:0000256" key="3">
    <source>
        <dbReference type="ARBA" id="ARBA00023315"/>
    </source>
</evidence>
<feature type="domain" description="N-acetyltransferase" evidence="4">
    <location>
        <begin position="2"/>
        <end position="162"/>
    </location>
</feature>
<dbReference type="SUPFAM" id="SSF55729">
    <property type="entry name" value="Acyl-CoA N-acyltransferases (Nat)"/>
    <property type="match status" value="1"/>
</dbReference>
<proteinExistence type="inferred from homology"/>
<dbReference type="OrthoDB" id="9805924at2"/>
<dbReference type="Gene3D" id="3.40.630.30">
    <property type="match status" value="1"/>
</dbReference>
<evidence type="ECO:0000313" key="6">
    <source>
        <dbReference type="Proteomes" id="UP000274391"/>
    </source>
</evidence>
<evidence type="ECO:0000256" key="1">
    <source>
        <dbReference type="ARBA" id="ARBA00008694"/>
    </source>
</evidence>
<dbReference type="InterPro" id="IPR000182">
    <property type="entry name" value="GNAT_dom"/>
</dbReference>
<evidence type="ECO:0000259" key="4">
    <source>
        <dbReference type="PROSITE" id="PS51186"/>
    </source>
</evidence>
<dbReference type="PANTHER" id="PTHR10545">
    <property type="entry name" value="DIAMINE N-ACETYLTRANSFERASE"/>
    <property type="match status" value="1"/>
</dbReference>
<accession>A0A3P3VX07</accession>
<dbReference type="AlphaFoldDB" id="A0A3P3VX07"/>
<name>A0A3P3VX07_9MICO</name>
<dbReference type="PANTHER" id="PTHR10545:SF29">
    <property type="entry name" value="GH14572P-RELATED"/>
    <property type="match status" value="1"/>
</dbReference>
<dbReference type="Pfam" id="PF00583">
    <property type="entry name" value="Acetyltransf_1"/>
    <property type="match status" value="1"/>
</dbReference>
<keyword evidence="3" id="KW-0012">Acyltransferase</keyword>
<dbReference type="InterPro" id="IPR016181">
    <property type="entry name" value="Acyl_CoA_acyltransferase"/>
</dbReference>